<feature type="domain" description="DAGKc" evidence="5">
    <location>
        <begin position="3"/>
        <end position="114"/>
    </location>
</feature>
<gene>
    <name evidence="6" type="ORF">H9S92_14665</name>
</gene>
<dbReference type="Pfam" id="PF19279">
    <property type="entry name" value="YegS_C"/>
    <property type="match status" value="1"/>
</dbReference>
<evidence type="ECO:0000256" key="2">
    <source>
        <dbReference type="ARBA" id="ARBA00022741"/>
    </source>
</evidence>
<dbReference type="AlphaFoldDB" id="A0A923PL71"/>
<dbReference type="RefSeq" id="WP_187467453.1">
    <property type="nucleotide sequence ID" value="NZ_JACSIT010000136.1"/>
</dbReference>
<dbReference type="InterPro" id="IPR001206">
    <property type="entry name" value="Diacylglycerol_kinase_cat_dom"/>
</dbReference>
<dbReference type="EMBL" id="JACSIT010000136">
    <property type="protein sequence ID" value="MBC6995414.1"/>
    <property type="molecule type" value="Genomic_DNA"/>
</dbReference>
<keyword evidence="3" id="KW-0418">Kinase</keyword>
<keyword evidence="2" id="KW-0547">Nucleotide-binding</keyword>
<dbReference type="Gene3D" id="3.40.50.10330">
    <property type="entry name" value="Probable inorganic polyphosphate/atp-NAD kinase, domain 1"/>
    <property type="match status" value="1"/>
</dbReference>
<dbReference type="PROSITE" id="PS50146">
    <property type="entry name" value="DAGK"/>
    <property type="match status" value="1"/>
</dbReference>
<evidence type="ECO:0000259" key="5">
    <source>
        <dbReference type="PROSITE" id="PS50146"/>
    </source>
</evidence>
<evidence type="ECO:0000313" key="7">
    <source>
        <dbReference type="Proteomes" id="UP000650081"/>
    </source>
</evidence>
<accession>A0A923PL71</accession>
<dbReference type="GO" id="GO:0016301">
    <property type="term" value="F:kinase activity"/>
    <property type="evidence" value="ECO:0007669"/>
    <property type="project" value="UniProtKB-KW"/>
</dbReference>
<keyword evidence="4" id="KW-0067">ATP-binding</keyword>
<dbReference type="SUPFAM" id="SSF111331">
    <property type="entry name" value="NAD kinase/diacylglycerol kinase-like"/>
    <property type="match status" value="1"/>
</dbReference>
<dbReference type="InterPro" id="IPR045540">
    <property type="entry name" value="YegS/DAGK_C"/>
</dbReference>
<dbReference type="InterPro" id="IPR017438">
    <property type="entry name" value="ATP-NAD_kinase_N"/>
</dbReference>
<comment type="caution">
    <text evidence="6">The sequence shown here is derived from an EMBL/GenBank/DDBJ whole genome shotgun (WGS) entry which is preliminary data.</text>
</comment>
<sequence length="315" mass="34467">MKPPIPHWHFLVNPAAGRGRAARKWARLLPRLQAALPGMTWAESDAENSLTVLAEAAVRAGRLRLVGVGGDGTHHDILNGIVAAGNVERVLYAPFPLGSGNDWVRTLGTPRQLSAWLATLHAGHWIDHAIGNLVYYRTPSGPRMPAIRSFLNVAGMAYDAEVVRRAEKARFKHRLLYPLLTLAYLRDFTAPTVRIDYDGQAFQGPVHTVNFGIGRYNGGGMRLVPQADPERPDLALTFAPEFSIAKILLHAWRFYTASIGRVPGVVTAHASQVGVAPTQGTLELEADGEWLGYGPVTVRLDHRRLRVVVPAGRRG</sequence>
<proteinExistence type="predicted"/>
<dbReference type="GO" id="GO:0005524">
    <property type="term" value="F:ATP binding"/>
    <property type="evidence" value="ECO:0007669"/>
    <property type="project" value="UniProtKB-KW"/>
</dbReference>
<protein>
    <recommendedName>
        <fullName evidence="5">DAGKc domain-containing protein</fullName>
    </recommendedName>
</protein>
<dbReference type="InterPro" id="IPR050187">
    <property type="entry name" value="Lipid_Phosphate_FormReg"/>
</dbReference>
<keyword evidence="1" id="KW-0808">Transferase</keyword>
<reference evidence="6" key="1">
    <citation type="submission" date="2020-08" db="EMBL/GenBank/DDBJ databases">
        <title>Lewinella bacteria from marine environments.</title>
        <authorList>
            <person name="Zhong Y."/>
        </authorList>
    </citation>
    <scope>NUCLEOTIDE SEQUENCE</scope>
    <source>
        <strain evidence="6">KCTC 42187</strain>
    </source>
</reference>
<evidence type="ECO:0000256" key="1">
    <source>
        <dbReference type="ARBA" id="ARBA00022679"/>
    </source>
</evidence>
<name>A0A923PL71_9BACT</name>
<dbReference type="SMART" id="SM00046">
    <property type="entry name" value="DAGKc"/>
    <property type="match status" value="1"/>
</dbReference>
<dbReference type="Gene3D" id="2.60.200.40">
    <property type="match status" value="1"/>
</dbReference>
<dbReference type="PANTHER" id="PTHR12358:SF54">
    <property type="entry name" value="SPHINGOSINE KINASE RELATED PROTEIN"/>
    <property type="match status" value="1"/>
</dbReference>
<keyword evidence="7" id="KW-1185">Reference proteome</keyword>
<dbReference type="Proteomes" id="UP000650081">
    <property type="component" value="Unassembled WGS sequence"/>
</dbReference>
<dbReference type="InterPro" id="IPR016064">
    <property type="entry name" value="NAD/diacylglycerol_kinase_sf"/>
</dbReference>
<evidence type="ECO:0000256" key="3">
    <source>
        <dbReference type="ARBA" id="ARBA00022777"/>
    </source>
</evidence>
<evidence type="ECO:0000256" key="4">
    <source>
        <dbReference type="ARBA" id="ARBA00022840"/>
    </source>
</evidence>
<dbReference type="PANTHER" id="PTHR12358">
    <property type="entry name" value="SPHINGOSINE KINASE"/>
    <property type="match status" value="1"/>
</dbReference>
<organism evidence="6 7">
    <name type="scientific">Neolewinella lacunae</name>
    <dbReference type="NCBI Taxonomy" id="1517758"/>
    <lineage>
        <taxon>Bacteria</taxon>
        <taxon>Pseudomonadati</taxon>
        <taxon>Bacteroidota</taxon>
        <taxon>Saprospiria</taxon>
        <taxon>Saprospirales</taxon>
        <taxon>Lewinellaceae</taxon>
        <taxon>Neolewinella</taxon>
    </lineage>
</organism>
<evidence type="ECO:0000313" key="6">
    <source>
        <dbReference type="EMBL" id="MBC6995414.1"/>
    </source>
</evidence>
<dbReference type="Pfam" id="PF00781">
    <property type="entry name" value="DAGK_cat"/>
    <property type="match status" value="1"/>
</dbReference>